<gene>
    <name evidence="1" type="ORF">P1J78_04170</name>
</gene>
<name>A0AAE3NPW3_9RHOB</name>
<sequence length="77" mass="8385">MSRFAKPAHKRASQLLGYTLTLGDFDAWIGFAFLIRIILSPAERAALAYAALRSLDDDDAMATAETAIFDVEHGRAA</sequence>
<dbReference type="EMBL" id="JARGYC010000007">
    <property type="protein sequence ID" value="MDF0599921.1"/>
    <property type="molecule type" value="Genomic_DNA"/>
</dbReference>
<comment type="caution">
    <text evidence="1">The sequence shown here is derived from an EMBL/GenBank/DDBJ whole genome shotgun (WGS) entry which is preliminary data.</text>
</comment>
<evidence type="ECO:0000313" key="2">
    <source>
        <dbReference type="Proteomes" id="UP001220964"/>
    </source>
</evidence>
<reference evidence="1" key="1">
    <citation type="submission" date="2023-03" db="EMBL/GenBank/DDBJ databases">
        <title>Multiphase analysis and comparison of six strains from genera Psychromarinibacter, Lutimaribacter, and Maritimibacter, including a novel species: Psychromarinibacter sediminicola sp. nov.</title>
        <authorList>
            <person name="Wang Y.-H."/>
            <person name="Ye M.-Q."/>
            <person name="Du Z.-J."/>
        </authorList>
    </citation>
    <scope>NUCLEOTIDE SEQUENCE</scope>
    <source>
        <strain evidence="1">C21-152</strain>
    </source>
</reference>
<dbReference type="RefSeq" id="WP_275566066.1">
    <property type="nucleotide sequence ID" value="NZ_JARGYC010000007.1"/>
</dbReference>
<accession>A0AAE3NPW3</accession>
<proteinExistence type="predicted"/>
<evidence type="ECO:0000313" key="1">
    <source>
        <dbReference type="EMBL" id="MDF0599921.1"/>
    </source>
</evidence>
<protein>
    <submittedName>
        <fullName evidence="1">Uncharacterized protein</fullName>
    </submittedName>
</protein>
<dbReference type="AlphaFoldDB" id="A0AAE3NPW3"/>
<dbReference type="Proteomes" id="UP001220964">
    <property type="component" value="Unassembled WGS sequence"/>
</dbReference>
<organism evidence="1 2">
    <name type="scientific">Psychromarinibacter sediminicola</name>
    <dbReference type="NCBI Taxonomy" id="3033385"/>
    <lineage>
        <taxon>Bacteria</taxon>
        <taxon>Pseudomonadati</taxon>
        <taxon>Pseudomonadota</taxon>
        <taxon>Alphaproteobacteria</taxon>
        <taxon>Rhodobacterales</taxon>
        <taxon>Paracoccaceae</taxon>
        <taxon>Psychromarinibacter</taxon>
    </lineage>
</organism>
<keyword evidence="2" id="KW-1185">Reference proteome</keyword>